<dbReference type="InterPro" id="IPR017098">
    <property type="entry name" value="UCP037052"/>
</dbReference>
<comment type="caution">
    <text evidence="3">The sequence shown here is derived from an EMBL/GenBank/DDBJ whole genome shotgun (WGS) entry which is preliminary data.</text>
</comment>
<dbReference type="Pfam" id="PF23100">
    <property type="entry name" value="DUF2096_N"/>
    <property type="match status" value="1"/>
</dbReference>
<dbReference type="InterPro" id="IPR056730">
    <property type="entry name" value="DUF2096_C"/>
</dbReference>
<protein>
    <submittedName>
        <fullName evidence="3">DUF2096 domain-containing protein</fullName>
    </submittedName>
</protein>
<dbReference type="PIRSF" id="PIRSF037052">
    <property type="entry name" value="UCP037052"/>
    <property type="match status" value="1"/>
</dbReference>
<feature type="domain" description="DUF2096" evidence="2">
    <location>
        <begin position="7"/>
        <end position="96"/>
    </location>
</feature>
<name>A0A832YTA0_9EURY</name>
<feature type="domain" description="DUF2096" evidence="1">
    <location>
        <begin position="116"/>
        <end position="175"/>
    </location>
</feature>
<proteinExistence type="predicted"/>
<gene>
    <name evidence="3" type="ORF">EYG76_02405</name>
</gene>
<evidence type="ECO:0000313" key="4">
    <source>
        <dbReference type="Proteomes" id="UP000605144"/>
    </source>
</evidence>
<dbReference type="Pfam" id="PF09869">
    <property type="entry name" value="KH_DUF2096_C"/>
    <property type="match status" value="1"/>
</dbReference>
<accession>A0A832YTA0</accession>
<evidence type="ECO:0000259" key="2">
    <source>
        <dbReference type="Pfam" id="PF23100"/>
    </source>
</evidence>
<evidence type="ECO:0000259" key="1">
    <source>
        <dbReference type="Pfam" id="PF09869"/>
    </source>
</evidence>
<dbReference type="EMBL" id="DQSV01000048">
    <property type="protein sequence ID" value="HIP17138.1"/>
    <property type="molecule type" value="Genomic_DNA"/>
</dbReference>
<dbReference type="InterPro" id="IPR056731">
    <property type="entry name" value="DUF2096_N"/>
</dbReference>
<dbReference type="AlphaFoldDB" id="A0A832YTA0"/>
<sequence length="182" mass="21299">MKNAHGIEKQWVVLEELATTLVRKGKVVPEEVFFRLRIANNIISYYLIDEHASIDMLMKANNELSKIQSLLFGLCDNELVEEYLDKLSKAMRNDLDVEFPLNRNKFNVEVKKRKNVEAIRVKLNEDLQSEILSDLSEWYGVIFEYSSELDNTIVIEGSKDRVRNALKNFSIIWKFQRDNLIS</sequence>
<dbReference type="Proteomes" id="UP000605144">
    <property type="component" value="Unassembled WGS sequence"/>
</dbReference>
<evidence type="ECO:0000313" key="3">
    <source>
        <dbReference type="EMBL" id="HIP17138.1"/>
    </source>
</evidence>
<organism evidence="3 4">
    <name type="scientific">Methanothermococcus okinawensis</name>
    <dbReference type="NCBI Taxonomy" id="155863"/>
    <lineage>
        <taxon>Archaea</taxon>
        <taxon>Methanobacteriati</taxon>
        <taxon>Methanobacteriota</taxon>
        <taxon>Methanomada group</taxon>
        <taxon>Methanococci</taxon>
        <taxon>Methanococcales</taxon>
        <taxon>Methanococcaceae</taxon>
        <taxon>Methanothermococcus</taxon>
    </lineage>
</organism>
<reference evidence="3" key="1">
    <citation type="journal article" date="2020" name="ISME J.">
        <title>Gammaproteobacteria mediating utilization of methyl-, sulfur- and petroleum organic compounds in deep ocean hydrothermal plumes.</title>
        <authorList>
            <person name="Zhou Z."/>
            <person name="Liu Y."/>
            <person name="Pan J."/>
            <person name="Cron B.R."/>
            <person name="Toner B.M."/>
            <person name="Anantharaman K."/>
            <person name="Breier J.A."/>
            <person name="Dick G.J."/>
            <person name="Li M."/>
        </authorList>
    </citation>
    <scope>NUCLEOTIDE SEQUENCE</scope>
    <source>
        <strain evidence="3">SZUA-1385</strain>
    </source>
</reference>